<reference evidence="3" key="1">
    <citation type="journal article" date="2014" name="Genome Announc.">
        <title>Draft Genome Sequences of Three Alkaliphilic Bacillus Strains, Bacillus wakoensis JCM 9140T, Bacillus akibai JCM 9157T, and Bacillus hemicellulosilyticus JCM 9152T.</title>
        <authorList>
            <person name="Yuki M."/>
            <person name="Oshima K."/>
            <person name="Suda W."/>
            <person name="Oshida Y."/>
            <person name="Kitamura K."/>
            <person name="Iida T."/>
            <person name="Hattori M."/>
            <person name="Ohkuma M."/>
        </authorList>
    </citation>
    <scope>NUCLEOTIDE SEQUENCE [LARGE SCALE GENOMIC DNA]</scope>
    <source>
        <strain evidence="3">JCM 9140</strain>
    </source>
</reference>
<dbReference type="InterPro" id="IPR000639">
    <property type="entry name" value="Epox_hydrolase-like"/>
</dbReference>
<accession>W4Q3M7</accession>
<evidence type="ECO:0000313" key="3">
    <source>
        <dbReference type="EMBL" id="GAE26550.1"/>
    </source>
</evidence>
<dbReference type="EMBL" id="BAUT01000027">
    <property type="protein sequence ID" value="GAE26550.1"/>
    <property type="molecule type" value="Genomic_DNA"/>
</dbReference>
<gene>
    <name evidence="3" type="ORF">JCM9140_2630</name>
</gene>
<dbReference type="STRING" id="1236970.JCM9140_2630"/>
<keyword evidence="1 3" id="KW-0378">Hydrolase</keyword>
<organism evidence="3 4">
    <name type="scientific">Halalkalibacter wakoensis JCM 9140</name>
    <dbReference type="NCBI Taxonomy" id="1236970"/>
    <lineage>
        <taxon>Bacteria</taxon>
        <taxon>Bacillati</taxon>
        <taxon>Bacillota</taxon>
        <taxon>Bacilli</taxon>
        <taxon>Bacillales</taxon>
        <taxon>Bacillaceae</taxon>
        <taxon>Halalkalibacter</taxon>
    </lineage>
</organism>
<dbReference type="RefSeq" id="WP_034746390.1">
    <property type="nucleotide sequence ID" value="NZ_BAUT01000027.1"/>
</dbReference>
<name>W4Q3M7_9BACI</name>
<dbReference type="SMR" id="W4Q3M7"/>
<dbReference type="PRINTS" id="PR00412">
    <property type="entry name" value="EPOXHYDRLASE"/>
</dbReference>
<dbReference type="AlphaFoldDB" id="W4Q3M7"/>
<sequence>MEPVTFSYIKTNGITLHTAVAGPEEGPLVILLHGFPEFWFGWRNQINVLAKAGYRVVVPDQRGYNVSDKPVGLHHYMIDVLSEDVIGIIKHFKREKASIIGHDWGGAVGWHLAATNGQYVESLIPINMPHPTAAEKILEKCPSQLIRSLYILFFQIPYFSEEALMAYDYNLLEKSFFSSIRPDLFTGTVLDRYKKSWAQPGTMTAMLSWYRAIRIGSLKQVPRTKLSVPITMIWGRHDRFISVTLAKESVDLCENGKFILIDEATHWVHHEQSALVNQHILHHLKEIKPKRG</sequence>
<evidence type="ECO:0000313" key="4">
    <source>
        <dbReference type="Proteomes" id="UP000018890"/>
    </source>
</evidence>
<dbReference type="OrthoDB" id="9773293at2"/>
<comment type="caution">
    <text evidence="3">The sequence shown here is derived from an EMBL/GenBank/DDBJ whole genome shotgun (WGS) entry which is preliminary data.</text>
</comment>
<evidence type="ECO:0000256" key="1">
    <source>
        <dbReference type="ARBA" id="ARBA00022801"/>
    </source>
</evidence>
<evidence type="ECO:0000259" key="2">
    <source>
        <dbReference type="Pfam" id="PF00561"/>
    </source>
</evidence>
<proteinExistence type="predicted"/>
<protein>
    <submittedName>
        <fullName evidence="3">Epoxide hydrolase</fullName>
    </submittedName>
</protein>
<dbReference type="SUPFAM" id="SSF53474">
    <property type="entry name" value="alpha/beta-Hydrolases"/>
    <property type="match status" value="1"/>
</dbReference>
<dbReference type="PANTHER" id="PTHR43329">
    <property type="entry name" value="EPOXIDE HYDROLASE"/>
    <property type="match status" value="1"/>
</dbReference>
<feature type="domain" description="AB hydrolase-1" evidence="2">
    <location>
        <begin position="27"/>
        <end position="271"/>
    </location>
</feature>
<keyword evidence="4" id="KW-1185">Reference proteome</keyword>
<dbReference type="Proteomes" id="UP000018890">
    <property type="component" value="Unassembled WGS sequence"/>
</dbReference>
<dbReference type="PRINTS" id="PR00111">
    <property type="entry name" value="ABHYDROLASE"/>
</dbReference>
<dbReference type="GO" id="GO:0016787">
    <property type="term" value="F:hydrolase activity"/>
    <property type="evidence" value="ECO:0007669"/>
    <property type="project" value="UniProtKB-KW"/>
</dbReference>
<dbReference type="Pfam" id="PF00561">
    <property type="entry name" value="Abhydrolase_1"/>
    <property type="match status" value="1"/>
</dbReference>
<dbReference type="Gene3D" id="3.40.50.1820">
    <property type="entry name" value="alpha/beta hydrolase"/>
    <property type="match status" value="1"/>
</dbReference>
<dbReference type="InterPro" id="IPR029058">
    <property type="entry name" value="AB_hydrolase_fold"/>
</dbReference>
<dbReference type="InterPro" id="IPR000073">
    <property type="entry name" value="AB_hydrolase_1"/>
</dbReference>